<comment type="caution">
    <text evidence="2">The sequence shown here is derived from an EMBL/GenBank/DDBJ whole genome shotgun (WGS) entry which is preliminary data.</text>
</comment>
<evidence type="ECO:0000313" key="3">
    <source>
        <dbReference type="Proteomes" id="UP001241472"/>
    </source>
</evidence>
<dbReference type="EC" id="2.3.1.-" evidence="2"/>
<dbReference type="RefSeq" id="WP_306832932.1">
    <property type="nucleotide sequence ID" value="NZ_JAUSRF010000004.1"/>
</dbReference>
<protein>
    <submittedName>
        <fullName evidence="2">Acetyltransferase</fullName>
        <ecNumber evidence="2">2.3.1.-</ecNumber>
    </submittedName>
</protein>
<keyword evidence="2" id="KW-0808">Transferase</keyword>
<dbReference type="Gene3D" id="3.40.630.30">
    <property type="match status" value="1"/>
</dbReference>
<dbReference type="EMBL" id="JAUSRF010000004">
    <property type="protein sequence ID" value="MDP9836824.1"/>
    <property type="molecule type" value="Genomic_DNA"/>
</dbReference>
<dbReference type="SUPFAM" id="SSF55729">
    <property type="entry name" value="Acyl-CoA N-acyltransferases (Nat)"/>
    <property type="match status" value="1"/>
</dbReference>
<dbReference type="CDD" id="cd04301">
    <property type="entry name" value="NAT_SF"/>
    <property type="match status" value="1"/>
</dbReference>
<keyword evidence="3" id="KW-1185">Reference proteome</keyword>
<proteinExistence type="predicted"/>
<accession>A0ABT9PSF5</accession>
<dbReference type="PANTHER" id="PTHR43415">
    <property type="entry name" value="SPERMIDINE N(1)-ACETYLTRANSFERASE"/>
    <property type="match status" value="1"/>
</dbReference>
<dbReference type="GO" id="GO:0016746">
    <property type="term" value="F:acyltransferase activity"/>
    <property type="evidence" value="ECO:0007669"/>
    <property type="project" value="UniProtKB-KW"/>
</dbReference>
<sequence length="180" mass="19736">MNLQEEQKEKSPRPERLDGVVIRAASPQDAEAITALHNLPGYRYGTLRTPFHSSADIRTYLESSPGDGRRLVADLGGQVIGDIGLTLAGNPRRRHTATIGMGVHDAFAGRGVGSALMTAALDIADNWLNLRRVELTVFTDNDAAISLYEKQGFVTEGCLKEFAFRDGRYVDAYTMARLKI</sequence>
<name>A0ABT9PSF5_9HYPH</name>
<reference evidence="2 3" key="1">
    <citation type="submission" date="2023-07" db="EMBL/GenBank/DDBJ databases">
        <title>Sorghum-associated microbial communities from plants grown in Nebraska, USA.</title>
        <authorList>
            <person name="Schachtman D."/>
        </authorList>
    </citation>
    <scope>NUCLEOTIDE SEQUENCE [LARGE SCALE GENOMIC DNA]</scope>
    <source>
        <strain evidence="2 3">DS1307</strain>
    </source>
</reference>
<dbReference type="InterPro" id="IPR016181">
    <property type="entry name" value="Acyl_CoA_acyltransferase"/>
</dbReference>
<dbReference type="PROSITE" id="PS51186">
    <property type="entry name" value="GNAT"/>
    <property type="match status" value="1"/>
</dbReference>
<dbReference type="PANTHER" id="PTHR43415:SF3">
    <property type="entry name" value="GNAT-FAMILY ACETYLTRANSFERASE"/>
    <property type="match status" value="1"/>
</dbReference>
<evidence type="ECO:0000313" key="2">
    <source>
        <dbReference type="EMBL" id="MDP9836824.1"/>
    </source>
</evidence>
<keyword evidence="2" id="KW-0012">Acyltransferase</keyword>
<dbReference type="Proteomes" id="UP001241472">
    <property type="component" value="Unassembled WGS sequence"/>
</dbReference>
<evidence type="ECO:0000259" key="1">
    <source>
        <dbReference type="PROSITE" id="PS51186"/>
    </source>
</evidence>
<feature type="domain" description="N-acetyltransferase" evidence="1">
    <location>
        <begin position="20"/>
        <end position="180"/>
    </location>
</feature>
<organism evidence="2 3">
    <name type="scientific">Neorhizobium huautlense</name>
    <dbReference type="NCBI Taxonomy" id="67774"/>
    <lineage>
        <taxon>Bacteria</taxon>
        <taxon>Pseudomonadati</taxon>
        <taxon>Pseudomonadota</taxon>
        <taxon>Alphaproteobacteria</taxon>
        <taxon>Hyphomicrobiales</taxon>
        <taxon>Rhizobiaceae</taxon>
        <taxon>Rhizobium/Agrobacterium group</taxon>
        <taxon>Neorhizobium</taxon>
    </lineage>
</organism>
<dbReference type="Pfam" id="PF00583">
    <property type="entry name" value="Acetyltransf_1"/>
    <property type="match status" value="1"/>
</dbReference>
<dbReference type="InterPro" id="IPR000182">
    <property type="entry name" value="GNAT_dom"/>
</dbReference>
<gene>
    <name evidence="2" type="ORF">J2T09_001569</name>
</gene>